<comment type="caution">
    <text evidence="2">The sequence shown here is derived from an EMBL/GenBank/DDBJ whole genome shotgun (WGS) entry which is preliminary data.</text>
</comment>
<evidence type="ECO:0000313" key="3">
    <source>
        <dbReference type="Proteomes" id="UP001199469"/>
    </source>
</evidence>
<name>A0ABS8PE61_9PSEU</name>
<gene>
    <name evidence="2" type="ORF">LQ327_24600</name>
</gene>
<feature type="region of interest" description="Disordered" evidence="1">
    <location>
        <begin position="29"/>
        <end position="84"/>
    </location>
</feature>
<reference evidence="2 3" key="1">
    <citation type="submission" date="2021-11" db="EMBL/GenBank/DDBJ databases">
        <title>Draft genome sequence of Actinomycetospora sp. SF1 isolated from the rhizosphere soil.</title>
        <authorList>
            <person name="Duangmal K."/>
            <person name="Chantavorakit T."/>
        </authorList>
    </citation>
    <scope>NUCLEOTIDE SEQUENCE [LARGE SCALE GENOMIC DNA]</scope>
    <source>
        <strain evidence="2 3">TBRC 5722</strain>
    </source>
</reference>
<keyword evidence="3" id="KW-1185">Reference proteome</keyword>
<dbReference type="EMBL" id="JAJNDB010000006">
    <property type="protein sequence ID" value="MCD2196559.1"/>
    <property type="molecule type" value="Genomic_DNA"/>
</dbReference>
<dbReference type="Proteomes" id="UP001199469">
    <property type="component" value="Unassembled WGS sequence"/>
</dbReference>
<feature type="compositionally biased region" description="Low complexity" evidence="1">
    <location>
        <begin position="47"/>
        <end position="75"/>
    </location>
</feature>
<protein>
    <submittedName>
        <fullName evidence="2">Uncharacterized protein</fullName>
    </submittedName>
</protein>
<dbReference type="RefSeq" id="WP_230738425.1">
    <property type="nucleotide sequence ID" value="NZ_JAJNDB010000006.1"/>
</dbReference>
<evidence type="ECO:0000313" key="2">
    <source>
        <dbReference type="EMBL" id="MCD2196559.1"/>
    </source>
</evidence>
<sequence>MLTKERIGPVIATLAAIAGLVLVLTGAGHKADADDNDNAPSTPPTSQVQPAPGQVQAPVAPGQIAPPQTQAPQQQKDNDGDDDG</sequence>
<organism evidence="2 3">
    <name type="scientific">Actinomycetospora endophytica</name>
    <dbReference type="NCBI Taxonomy" id="2291215"/>
    <lineage>
        <taxon>Bacteria</taxon>
        <taxon>Bacillati</taxon>
        <taxon>Actinomycetota</taxon>
        <taxon>Actinomycetes</taxon>
        <taxon>Pseudonocardiales</taxon>
        <taxon>Pseudonocardiaceae</taxon>
        <taxon>Actinomycetospora</taxon>
    </lineage>
</organism>
<evidence type="ECO:0000256" key="1">
    <source>
        <dbReference type="SAM" id="MobiDB-lite"/>
    </source>
</evidence>
<accession>A0ABS8PE61</accession>
<proteinExistence type="predicted"/>